<evidence type="ECO:0000313" key="2">
    <source>
        <dbReference type="EMBL" id="PHP26343.1"/>
    </source>
</evidence>
<dbReference type="InterPro" id="IPR001668">
    <property type="entry name" value="Mob_Pre"/>
</dbReference>
<feature type="region of interest" description="Disordered" evidence="1">
    <location>
        <begin position="415"/>
        <end position="441"/>
    </location>
</feature>
<evidence type="ECO:0000256" key="1">
    <source>
        <dbReference type="SAM" id="MobiDB-lite"/>
    </source>
</evidence>
<dbReference type="Pfam" id="PF01076">
    <property type="entry name" value="Mob_Pre"/>
    <property type="match status" value="1"/>
</dbReference>
<dbReference type="GO" id="GO:0006310">
    <property type="term" value="P:DNA recombination"/>
    <property type="evidence" value="ECO:0007669"/>
    <property type="project" value="InterPro"/>
</dbReference>
<sequence>MKSLQAETCFPIVLRFEGLYPHHLAGYEAHRLRKGGDLNHVDRSRTPLNDPLLIGDDNWAARALDEIRGMAAKNFAAELGALEKRKRRKDIERRLIEGPKQPWRPTRHGPMREVILTANKDWFAGDLSIFFGESENQREKAFGEYAVAWLKEHFGDDVIHARADRDEAAYHIHAVIMPRAKVEIAKPKAKTPTASATRWMLQPSIHPMIEDYEAAQDSVGQWFADLGLVRGERRTAAIKQARDNGTTPPKRRYHAKTWKWRAEQEQRILAEKKALAERTAHVEAREAEAETVLAVAEGIAAGGLVADSESEGPSLKEAPPPTQADPSSPSLDALRERSPTGFARAASVFAKAWQRMFGDARAEAEAVAQRGVAEAVAEIAEADEKIVEATRHLPPDKRSVIAKIRRTIPSILRRLEGRGQAASPNEISAGQSPGSHGCEEK</sequence>
<dbReference type="OrthoDB" id="7586183at2"/>
<dbReference type="RefSeq" id="WP_099278549.1">
    <property type="nucleotide sequence ID" value="NZ_KZ304982.1"/>
</dbReference>
<dbReference type="CDD" id="cd17242">
    <property type="entry name" value="MobM_relaxase"/>
    <property type="match status" value="1"/>
</dbReference>
<dbReference type="Proteomes" id="UP000221860">
    <property type="component" value="Unassembled WGS sequence"/>
</dbReference>
<organism evidence="2 3">
    <name type="scientific">Limimaricola cinnabarinus</name>
    <dbReference type="NCBI Taxonomy" id="1125964"/>
    <lineage>
        <taxon>Bacteria</taxon>
        <taxon>Pseudomonadati</taxon>
        <taxon>Pseudomonadota</taxon>
        <taxon>Alphaproteobacteria</taxon>
        <taxon>Rhodobacterales</taxon>
        <taxon>Paracoccaceae</taxon>
        <taxon>Limimaricola</taxon>
    </lineage>
</organism>
<comment type="caution">
    <text evidence="2">The sequence shown here is derived from an EMBL/GenBank/DDBJ whole genome shotgun (WGS) entry which is preliminary data.</text>
</comment>
<keyword evidence="3" id="KW-1185">Reference proteome</keyword>
<feature type="region of interest" description="Disordered" evidence="1">
    <location>
        <begin position="305"/>
        <end position="337"/>
    </location>
</feature>
<dbReference type="AlphaFoldDB" id="A0A2G1MC89"/>
<evidence type="ECO:0000313" key="3">
    <source>
        <dbReference type="Proteomes" id="UP000221860"/>
    </source>
</evidence>
<proteinExistence type="predicted"/>
<accession>A0A2G1MC89</accession>
<dbReference type="EMBL" id="NQWH01000042">
    <property type="protein sequence ID" value="PHP26343.1"/>
    <property type="molecule type" value="Genomic_DNA"/>
</dbReference>
<name>A0A2G1MC89_9RHOB</name>
<reference evidence="2 3" key="1">
    <citation type="submission" date="2017-08" db="EMBL/GenBank/DDBJ databases">
        <title>Draft Genome Sequence of Loktanella cinnabarina Strain XM1, Isolated from Coastal Surface Water.</title>
        <authorList>
            <person name="Ma R."/>
            <person name="Wang J."/>
            <person name="Wang Q."/>
            <person name="Ma Z."/>
            <person name="Li J."/>
            <person name="Chen L."/>
        </authorList>
    </citation>
    <scope>NUCLEOTIDE SEQUENCE [LARGE SCALE GENOMIC DNA]</scope>
    <source>
        <strain evidence="2 3">XM1</strain>
    </source>
</reference>
<protein>
    <recommendedName>
        <fullName evidence="4">Pre (Mob) type recombination enzyme</fullName>
    </recommendedName>
</protein>
<evidence type="ECO:0008006" key="4">
    <source>
        <dbReference type="Google" id="ProtNLM"/>
    </source>
</evidence>
<feature type="compositionally biased region" description="Polar residues" evidence="1">
    <location>
        <begin position="422"/>
        <end position="434"/>
    </location>
</feature>
<gene>
    <name evidence="2" type="ORF">CJ301_16985</name>
</gene>
<dbReference type="Gene3D" id="3.30.930.30">
    <property type="match status" value="1"/>
</dbReference>
<dbReference type="GO" id="GO:0003677">
    <property type="term" value="F:DNA binding"/>
    <property type="evidence" value="ECO:0007669"/>
    <property type="project" value="InterPro"/>
</dbReference>